<keyword evidence="1" id="KW-0812">Transmembrane</keyword>
<keyword evidence="1" id="KW-0472">Membrane</keyword>
<reference evidence="2" key="2">
    <citation type="journal article" date="2015" name="Data Brief">
        <title>Shoot transcriptome of the giant reed, Arundo donax.</title>
        <authorList>
            <person name="Barrero R.A."/>
            <person name="Guerrero F.D."/>
            <person name="Moolhuijzen P."/>
            <person name="Goolsby J.A."/>
            <person name="Tidwell J."/>
            <person name="Bellgard S.E."/>
            <person name="Bellgard M.I."/>
        </authorList>
    </citation>
    <scope>NUCLEOTIDE SEQUENCE</scope>
    <source>
        <tissue evidence="2">Shoot tissue taken approximately 20 cm above the soil surface</tissue>
    </source>
</reference>
<dbReference type="EMBL" id="GBRH01268878">
    <property type="protein sequence ID" value="JAD29017.1"/>
    <property type="molecule type" value="Transcribed_RNA"/>
</dbReference>
<protein>
    <submittedName>
        <fullName evidence="2">Uncharacterized protein</fullName>
    </submittedName>
</protein>
<keyword evidence="1" id="KW-1133">Transmembrane helix</keyword>
<proteinExistence type="predicted"/>
<sequence length="44" mass="5016">MCKNNKGKYSFCHSFEPYSFLYHIKSMPISISAHFSVVAAVMLT</sequence>
<accession>A0A0A8Z2E4</accession>
<feature type="transmembrane region" description="Helical" evidence="1">
    <location>
        <begin position="20"/>
        <end position="43"/>
    </location>
</feature>
<name>A0A0A8Z2E4_ARUDO</name>
<organism evidence="2">
    <name type="scientific">Arundo donax</name>
    <name type="common">Giant reed</name>
    <name type="synonym">Donax arundinaceus</name>
    <dbReference type="NCBI Taxonomy" id="35708"/>
    <lineage>
        <taxon>Eukaryota</taxon>
        <taxon>Viridiplantae</taxon>
        <taxon>Streptophyta</taxon>
        <taxon>Embryophyta</taxon>
        <taxon>Tracheophyta</taxon>
        <taxon>Spermatophyta</taxon>
        <taxon>Magnoliopsida</taxon>
        <taxon>Liliopsida</taxon>
        <taxon>Poales</taxon>
        <taxon>Poaceae</taxon>
        <taxon>PACMAD clade</taxon>
        <taxon>Arundinoideae</taxon>
        <taxon>Arundineae</taxon>
        <taxon>Arundo</taxon>
    </lineage>
</organism>
<evidence type="ECO:0000256" key="1">
    <source>
        <dbReference type="SAM" id="Phobius"/>
    </source>
</evidence>
<reference evidence="2" key="1">
    <citation type="submission" date="2014-09" db="EMBL/GenBank/DDBJ databases">
        <authorList>
            <person name="Magalhaes I.L.F."/>
            <person name="Oliveira U."/>
            <person name="Santos F.R."/>
            <person name="Vidigal T.H.D.A."/>
            <person name="Brescovit A.D."/>
            <person name="Santos A.J."/>
        </authorList>
    </citation>
    <scope>NUCLEOTIDE SEQUENCE</scope>
    <source>
        <tissue evidence="2">Shoot tissue taken approximately 20 cm above the soil surface</tissue>
    </source>
</reference>
<evidence type="ECO:0000313" key="2">
    <source>
        <dbReference type="EMBL" id="JAD29017.1"/>
    </source>
</evidence>
<dbReference type="AlphaFoldDB" id="A0A0A8Z2E4"/>